<name>A0A9N7NJV6_STRHE</name>
<dbReference type="GO" id="GO:0005634">
    <property type="term" value="C:nucleus"/>
    <property type="evidence" value="ECO:0007669"/>
    <property type="project" value="UniProtKB-SubCell"/>
</dbReference>
<evidence type="ECO:0000313" key="9">
    <source>
        <dbReference type="EMBL" id="CAA0830434.1"/>
    </source>
</evidence>
<evidence type="ECO:0000256" key="3">
    <source>
        <dbReference type="ARBA" id="ARBA00023015"/>
    </source>
</evidence>
<dbReference type="InterPro" id="IPR044676">
    <property type="entry name" value="EOBI/EOBII-like_plant"/>
</dbReference>
<dbReference type="SMART" id="SM00717">
    <property type="entry name" value="SANT"/>
    <property type="match status" value="2"/>
</dbReference>
<dbReference type="GO" id="GO:0043565">
    <property type="term" value="F:sequence-specific DNA binding"/>
    <property type="evidence" value="ECO:0007669"/>
    <property type="project" value="InterPro"/>
</dbReference>
<keyword evidence="2" id="KW-0677">Repeat</keyword>
<comment type="subcellular location">
    <subcellularLocation>
        <location evidence="1">Nucleus</location>
    </subcellularLocation>
</comment>
<dbReference type="PROSITE" id="PS51294">
    <property type="entry name" value="HTH_MYB"/>
    <property type="match status" value="2"/>
</dbReference>
<evidence type="ECO:0000256" key="4">
    <source>
        <dbReference type="ARBA" id="ARBA00023125"/>
    </source>
</evidence>
<evidence type="ECO:0000256" key="5">
    <source>
        <dbReference type="ARBA" id="ARBA00023163"/>
    </source>
</evidence>
<dbReference type="OrthoDB" id="2143914at2759"/>
<feature type="domain" description="Myb-like" evidence="7">
    <location>
        <begin position="3"/>
        <end position="55"/>
    </location>
</feature>
<protein>
    <submittedName>
        <fullName evidence="9">Myb domain protein 27</fullName>
    </submittedName>
</protein>
<evidence type="ECO:0000256" key="2">
    <source>
        <dbReference type="ARBA" id="ARBA00022737"/>
    </source>
</evidence>
<comment type="caution">
    <text evidence="9">The sequence shown here is derived from an EMBL/GenBank/DDBJ whole genome shotgun (WGS) entry which is preliminary data.</text>
</comment>
<proteinExistence type="predicted"/>
<keyword evidence="4" id="KW-0238">DNA-binding</keyword>
<keyword evidence="6" id="KW-0539">Nucleus</keyword>
<organism evidence="9 10">
    <name type="scientific">Striga hermonthica</name>
    <name type="common">Purple witchweed</name>
    <name type="synonym">Buchnera hermonthica</name>
    <dbReference type="NCBI Taxonomy" id="68872"/>
    <lineage>
        <taxon>Eukaryota</taxon>
        <taxon>Viridiplantae</taxon>
        <taxon>Streptophyta</taxon>
        <taxon>Embryophyta</taxon>
        <taxon>Tracheophyta</taxon>
        <taxon>Spermatophyta</taxon>
        <taxon>Magnoliopsida</taxon>
        <taxon>eudicotyledons</taxon>
        <taxon>Gunneridae</taxon>
        <taxon>Pentapetalae</taxon>
        <taxon>asterids</taxon>
        <taxon>lamiids</taxon>
        <taxon>Lamiales</taxon>
        <taxon>Orobanchaceae</taxon>
        <taxon>Buchnereae</taxon>
        <taxon>Striga</taxon>
    </lineage>
</organism>
<dbReference type="PANTHER" id="PTHR45675">
    <property type="entry name" value="MYB TRANSCRIPTION FACTOR-RELATED-RELATED"/>
    <property type="match status" value="1"/>
</dbReference>
<accession>A0A9N7NJV6</accession>
<dbReference type="Pfam" id="PF00249">
    <property type="entry name" value="Myb_DNA-binding"/>
    <property type="match status" value="2"/>
</dbReference>
<feature type="domain" description="HTH myb-type" evidence="8">
    <location>
        <begin position="60"/>
        <end position="110"/>
    </location>
</feature>
<sequence>MQKPELRKGPWVEEEDELLSTAVAVLGDRRWDALAKSSGLRRSGKSCRLRWLNYLRPNLKHDKISPDEEKIISKLHEKWGNKWSRIARRLPGRTDNEIKNYWRSHLRKKGLVVEKKCSRSTTNNSLLSFSVKDDISGPNDRESCDALEMLTLIASPYETRLAEWMPTYEDLYDSKWTYDEWSTNSSWFFSLWGCDLI</sequence>
<keyword evidence="3" id="KW-0805">Transcription regulation</keyword>
<reference evidence="9" key="1">
    <citation type="submission" date="2019-12" db="EMBL/GenBank/DDBJ databases">
        <authorList>
            <person name="Scholes J."/>
        </authorList>
    </citation>
    <scope>NUCLEOTIDE SEQUENCE</scope>
</reference>
<dbReference type="InterPro" id="IPR009057">
    <property type="entry name" value="Homeodomain-like_sf"/>
</dbReference>
<dbReference type="AlphaFoldDB" id="A0A9N7NJV6"/>
<dbReference type="EMBL" id="CACSLK010027829">
    <property type="protein sequence ID" value="CAA0830434.1"/>
    <property type="molecule type" value="Genomic_DNA"/>
</dbReference>
<dbReference type="Proteomes" id="UP001153555">
    <property type="component" value="Unassembled WGS sequence"/>
</dbReference>
<feature type="domain" description="Myb-like" evidence="7">
    <location>
        <begin position="56"/>
        <end position="106"/>
    </location>
</feature>
<evidence type="ECO:0000259" key="8">
    <source>
        <dbReference type="PROSITE" id="PS51294"/>
    </source>
</evidence>
<dbReference type="PANTHER" id="PTHR45675:SF8">
    <property type="entry name" value="TRANSCRIPTION FACTOR MYB27"/>
    <property type="match status" value="1"/>
</dbReference>
<gene>
    <name evidence="9" type="ORF">SHERM_25855</name>
</gene>
<dbReference type="CDD" id="cd00167">
    <property type="entry name" value="SANT"/>
    <property type="match status" value="2"/>
</dbReference>
<dbReference type="PROSITE" id="PS50090">
    <property type="entry name" value="MYB_LIKE"/>
    <property type="match status" value="2"/>
</dbReference>
<dbReference type="GO" id="GO:0003700">
    <property type="term" value="F:DNA-binding transcription factor activity"/>
    <property type="evidence" value="ECO:0007669"/>
    <property type="project" value="InterPro"/>
</dbReference>
<dbReference type="FunFam" id="1.10.10.60:FF:000011">
    <property type="entry name" value="Myb transcription factor"/>
    <property type="match status" value="1"/>
</dbReference>
<keyword evidence="5" id="KW-0804">Transcription</keyword>
<evidence type="ECO:0000313" key="10">
    <source>
        <dbReference type="Proteomes" id="UP001153555"/>
    </source>
</evidence>
<dbReference type="SUPFAM" id="SSF46689">
    <property type="entry name" value="Homeodomain-like"/>
    <property type="match status" value="1"/>
</dbReference>
<dbReference type="InterPro" id="IPR017930">
    <property type="entry name" value="Myb_dom"/>
</dbReference>
<dbReference type="InterPro" id="IPR001005">
    <property type="entry name" value="SANT/Myb"/>
</dbReference>
<evidence type="ECO:0000256" key="6">
    <source>
        <dbReference type="ARBA" id="ARBA00023242"/>
    </source>
</evidence>
<evidence type="ECO:0000259" key="7">
    <source>
        <dbReference type="PROSITE" id="PS50090"/>
    </source>
</evidence>
<keyword evidence="10" id="KW-1185">Reference proteome</keyword>
<feature type="domain" description="HTH myb-type" evidence="8">
    <location>
        <begin position="3"/>
        <end position="59"/>
    </location>
</feature>
<evidence type="ECO:0000256" key="1">
    <source>
        <dbReference type="ARBA" id="ARBA00004123"/>
    </source>
</evidence>
<dbReference type="Gene3D" id="1.10.10.60">
    <property type="entry name" value="Homeodomain-like"/>
    <property type="match status" value="2"/>
</dbReference>